<evidence type="ECO:0000313" key="1">
    <source>
        <dbReference type="EMBL" id="KAJ1110366.1"/>
    </source>
</evidence>
<sequence length="160" mass="18770">MADLFQDATKSSWKQVSAQSVESFVTTQFNYYRSRHTMCDLLREDLLEPPELPALTHLLQVSAPHHIIANLYALTQELLYPGVTKLRLDWQWELGITISDKQWTFSCFIVKSVSLNSRRMLLHFKYLNRVDYTPVRLFRYGLRDTSSSPDVMRRRQSSPI</sequence>
<dbReference type="AlphaFoldDB" id="A0AAV7N493"/>
<organism evidence="1 2">
    <name type="scientific">Pleurodeles waltl</name>
    <name type="common">Iberian ribbed newt</name>
    <dbReference type="NCBI Taxonomy" id="8319"/>
    <lineage>
        <taxon>Eukaryota</taxon>
        <taxon>Metazoa</taxon>
        <taxon>Chordata</taxon>
        <taxon>Craniata</taxon>
        <taxon>Vertebrata</taxon>
        <taxon>Euteleostomi</taxon>
        <taxon>Amphibia</taxon>
        <taxon>Batrachia</taxon>
        <taxon>Caudata</taxon>
        <taxon>Salamandroidea</taxon>
        <taxon>Salamandridae</taxon>
        <taxon>Pleurodelinae</taxon>
        <taxon>Pleurodeles</taxon>
    </lineage>
</organism>
<dbReference type="EMBL" id="JANPWB010000013">
    <property type="protein sequence ID" value="KAJ1110366.1"/>
    <property type="molecule type" value="Genomic_DNA"/>
</dbReference>
<keyword evidence="2" id="KW-1185">Reference proteome</keyword>
<evidence type="ECO:0000313" key="2">
    <source>
        <dbReference type="Proteomes" id="UP001066276"/>
    </source>
</evidence>
<accession>A0AAV7N493</accession>
<name>A0AAV7N493_PLEWA</name>
<dbReference type="Proteomes" id="UP001066276">
    <property type="component" value="Chromosome 9"/>
</dbReference>
<proteinExistence type="predicted"/>
<comment type="caution">
    <text evidence="1">The sequence shown here is derived from an EMBL/GenBank/DDBJ whole genome shotgun (WGS) entry which is preliminary data.</text>
</comment>
<reference evidence="1" key="1">
    <citation type="journal article" date="2022" name="bioRxiv">
        <title>Sequencing and chromosome-scale assembly of the giantPleurodeles waltlgenome.</title>
        <authorList>
            <person name="Brown T."/>
            <person name="Elewa A."/>
            <person name="Iarovenko S."/>
            <person name="Subramanian E."/>
            <person name="Araus A.J."/>
            <person name="Petzold A."/>
            <person name="Susuki M."/>
            <person name="Suzuki K.-i.T."/>
            <person name="Hayashi T."/>
            <person name="Toyoda A."/>
            <person name="Oliveira C."/>
            <person name="Osipova E."/>
            <person name="Leigh N.D."/>
            <person name="Simon A."/>
            <person name="Yun M.H."/>
        </authorList>
    </citation>
    <scope>NUCLEOTIDE SEQUENCE</scope>
    <source>
        <strain evidence="1">20211129_DDA</strain>
        <tissue evidence="1">Liver</tissue>
    </source>
</reference>
<gene>
    <name evidence="1" type="ORF">NDU88_007718</name>
</gene>
<protein>
    <submittedName>
        <fullName evidence="1">Uncharacterized protein</fullName>
    </submittedName>
</protein>